<dbReference type="InterPro" id="IPR038050">
    <property type="entry name" value="Neuro_actylchol_rec"/>
</dbReference>
<dbReference type="Proteomes" id="UP001321473">
    <property type="component" value="Unassembled WGS sequence"/>
</dbReference>
<feature type="region of interest" description="Disordered" evidence="5">
    <location>
        <begin position="354"/>
        <end position="395"/>
    </location>
</feature>
<gene>
    <name evidence="9" type="ORF">V5799_029616</name>
</gene>
<keyword evidence="3 6" id="KW-1133">Transmembrane helix</keyword>
<evidence type="ECO:0000256" key="6">
    <source>
        <dbReference type="SAM" id="Phobius"/>
    </source>
</evidence>
<evidence type="ECO:0000313" key="9">
    <source>
        <dbReference type="EMBL" id="KAK8777037.1"/>
    </source>
</evidence>
<dbReference type="GO" id="GO:0004888">
    <property type="term" value="F:transmembrane signaling receptor activity"/>
    <property type="evidence" value="ECO:0007669"/>
    <property type="project" value="InterPro"/>
</dbReference>
<sequence>MKRLVGLVLLAVVARSSVDSASSGDDFDDTYVTHLEYLKRKLVTDREYDPTTRPRNNSSEPTVVHIPVHFENIYRIVLADGWFSVAIWLCMNWKDDRLEGSKEDFPGLPSISVDLSEVWWPRVDVVTARQEDSHFLPRLAVVTPEADVWMCYTTKVRSPCSVDARDFPNDEQVCSIRLMSSAYSESELKLLGGQVWGSHKANASTEWNVTDISFRNHTDLDRSFVDVIFHLRRLGSRYRFTVTVPAVASALVMLAAFWMPPDSDRRLTVACLNFLFLALMLGRIAEVMGDSVTVPKIISFLALAAVVEMLTAATTALVSISRSNARVRVPDAIHRRLTGSCGTVLCLSRSDWRKVSSNTGDSEETPTFDECLERKQREEESLSESDTDRENGPLRQHTASSLALLGVRQMLLRHIYHEYTEGVPMKRNFCFVLIAAVAGVTVASASSGEHFDGSYVSQLEQLKRRLFRDRAYDPAYGPFNASSGPLFVRIDTEFEDVKHIKARRRHFDALSLPRVWPYFQNWKDDRLVRSKEDFPGLPSISVDLSEVWWPRVDVVTARQEDSDFLPRFARLSAEPRVYICYSAKVRSPCSVDARDFPNDEQVCSIRLMSSAYSDSEVKLVAGQAWGSHQPNASTEWNVTAISFRNHTDLDRSFVDVIFHLRRLGSRYRFTVTVPAVASALVMLAAFWMPPDSDRRLTVACLNFLFLALMLYRIAEAMGDSVTVPKIISFLALAAVVEMLTVAESALVITISRSNARVRVPDAIHRLLSGSCGTVLCLSRSDWRNVSSNTSDSQETPTFDEWLERKHRSFVEIFFHLRRFGLRHRYTTIVPCVASALVMLATFWVPPASDRRLIVTCLNVVFVALMLHRTAATIGSSITTSNILLFLGLATIVQAVAAIGNVAVLNGLAFGRRIEVPYILRRFISGTAGTVLCLIEPQQPRTSAQKPAVEEPQLSTFNNAPKLNEHWLLSMQALDRLFFVVFAFMTLGFLV</sequence>
<keyword evidence="7" id="KW-0732">Signal</keyword>
<feature type="transmembrane region" description="Helical" evidence="6">
    <location>
        <begin position="667"/>
        <end position="689"/>
    </location>
</feature>
<dbReference type="PANTHER" id="PTHR18945">
    <property type="entry name" value="NEUROTRANSMITTER GATED ION CHANNEL"/>
    <property type="match status" value="1"/>
</dbReference>
<dbReference type="GO" id="GO:0005230">
    <property type="term" value="F:extracellular ligand-gated monoatomic ion channel activity"/>
    <property type="evidence" value="ECO:0007669"/>
    <property type="project" value="InterPro"/>
</dbReference>
<dbReference type="Gene3D" id="2.70.170.10">
    <property type="entry name" value="Neurotransmitter-gated ion-channel ligand-binding domain"/>
    <property type="match status" value="2"/>
</dbReference>
<feature type="domain" description="Neurotransmitter-gated ion-channel ligand-binding" evidence="8">
    <location>
        <begin position="39"/>
        <end position="233"/>
    </location>
</feature>
<dbReference type="CDD" id="cd18989">
    <property type="entry name" value="LGIC_ECD_cation"/>
    <property type="match status" value="1"/>
</dbReference>
<evidence type="ECO:0000313" key="10">
    <source>
        <dbReference type="Proteomes" id="UP001321473"/>
    </source>
</evidence>
<keyword evidence="4 6" id="KW-0472">Membrane</keyword>
<feature type="transmembrane region" description="Helical" evidence="6">
    <location>
        <begin position="726"/>
        <end position="748"/>
    </location>
</feature>
<dbReference type="InterPro" id="IPR006201">
    <property type="entry name" value="Neur_channel"/>
</dbReference>
<protein>
    <recommendedName>
        <fullName evidence="8">Neurotransmitter-gated ion-channel ligand-binding domain-containing protein</fullName>
    </recommendedName>
</protein>
<keyword evidence="10" id="KW-1185">Reference proteome</keyword>
<dbReference type="AlphaFoldDB" id="A0AAQ4EQP3"/>
<evidence type="ECO:0000256" key="3">
    <source>
        <dbReference type="ARBA" id="ARBA00022989"/>
    </source>
</evidence>
<evidence type="ECO:0000256" key="7">
    <source>
        <dbReference type="SAM" id="SignalP"/>
    </source>
</evidence>
<feature type="transmembrane region" description="Helical" evidence="6">
    <location>
        <begin position="696"/>
        <end position="714"/>
    </location>
</feature>
<proteinExistence type="predicted"/>
<feature type="transmembrane region" description="Helical" evidence="6">
    <location>
        <begin position="266"/>
        <end position="285"/>
    </location>
</feature>
<evidence type="ECO:0000256" key="4">
    <source>
        <dbReference type="ARBA" id="ARBA00023136"/>
    </source>
</evidence>
<dbReference type="InterPro" id="IPR036734">
    <property type="entry name" value="Neur_chan_lig-bd_sf"/>
</dbReference>
<feature type="transmembrane region" description="Helical" evidence="6">
    <location>
        <begin position="851"/>
        <end position="870"/>
    </location>
</feature>
<reference evidence="9 10" key="1">
    <citation type="journal article" date="2023" name="Arcadia Sci">
        <title>De novo assembly of a long-read Amblyomma americanum tick genome.</title>
        <authorList>
            <person name="Chou S."/>
            <person name="Poskanzer K.E."/>
            <person name="Rollins M."/>
            <person name="Thuy-Boun P.S."/>
        </authorList>
    </citation>
    <scope>NUCLEOTIDE SEQUENCE [LARGE SCALE GENOMIC DNA]</scope>
    <source>
        <strain evidence="9">F_SG_1</strain>
        <tissue evidence="9">Salivary glands</tissue>
    </source>
</reference>
<feature type="transmembrane region" description="Helical" evidence="6">
    <location>
        <begin position="240"/>
        <end position="260"/>
    </location>
</feature>
<dbReference type="SUPFAM" id="SSF90112">
    <property type="entry name" value="Neurotransmitter-gated ion-channel transmembrane pore"/>
    <property type="match status" value="2"/>
</dbReference>
<evidence type="ECO:0000256" key="1">
    <source>
        <dbReference type="ARBA" id="ARBA00004141"/>
    </source>
</evidence>
<evidence type="ECO:0000256" key="2">
    <source>
        <dbReference type="ARBA" id="ARBA00022692"/>
    </source>
</evidence>
<dbReference type="InterPro" id="IPR036719">
    <property type="entry name" value="Neuro-gated_channel_TM_sf"/>
</dbReference>
<name>A0AAQ4EQP3_AMBAM</name>
<evidence type="ECO:0000259" key="8">
    <source>
        <dbReference type="Pfam" id="PF02931"/>
    </source>
</evidence>
<keyword evidence="2 6" id="KW-0812">Transmembrane</keyword>
<comment type="subcellular location">
    <subcellularLocation>
        <location evidence="1">Membrane</location>
        <topology evidence="1">Multi-pass membrane protein</topology>
    </subcellularLocation>
</comment>
<feature type="transmembrane region" description="Helical" evidence="6">
    <location>
        <begin position="825"/>
        <end position="845"/>
    </location>
</feature>
<feature type="chain" id="PRO_5042828854" description="Neurotransmitter-gated ion-channel ligand-binding domain-containing protein" evidence="7">
    <location>
        <begin position="21"/>
        <end position="990"/>
    </location>
</feature>
<dbReference type="Pfam" id="PF02931">
    <property type="entry name" value="Neur_chan_LBD"/>
    <property type="match status" value="2"/>
</dbReference>
<dbReference type="SUPFAM" id="SSF63712">
    <property type="entry name" value="Nicotinic receptor ligand binding domain-like"/>
    <property type="match status" value="2"/>
</dbReference>
<comment type="caution">
    <text evidence="9">The sequence shown here is derived from an EMBL/GenBank/DDBJ whole genome shotgun (WGS) entry which is preliminary data.</text>
</comment>
<feature type="transmembrane region" description="Helical" evidence="6">
    <location>
        <begin position="882"/>
        <end position="903"/>
    </location>
</feature>
<dbReference type="Gene3D" id="1.20.58.390">
    <property type="entry name" value="Neurotransmitter-gated ion-channel transmembrane domain"/>
    <property type="match status" value="2"/>
</dbReference>
<feature type="signal peptide" evidence="7">
    <location>
        <begin position="1"/>
        <end position="20"/>
    </location>
</feature>
<feature type="transmembrane region" description="Helical" evidence="6">
    <location>
        <begin position="297"/>
        <end position="320"/>
    </location>
</feature>
<feature type="transmembrane region" description="Helical" evidence="6">
    <location>
        <begin position="966"/>
        <end position="989"/>
    </location>
</feature>
<dbReference type="GO" id="GO:0016020">
    <property type="term" value="C:membrane"/>
    <property type="evidence" value="ECO:0007669"/>
    <property type="project" value="UniProtKB-SubCell"/>
</dbReference>
<dbReference type="InterPro" id="IPR006202">
    <property type="entry name" value="Neur_chan_lig-bd"/>
</dbReference>
<feature type="domain" description="Neurotransmitter-gated ion-channel ligand-binding" evidence="8">
    <location>
        <begin position="460"/>
        <end position="662"/>
    </location>
</feature>
<dbReference type="EMBL" id="JARKHS020012271">
    <property type="protein sequence ID" value="KAK8777037.1"/>
    <property type="molecule type" value="Genomic_DNA"/>
</dbReference>
<evidence type="ECO:0000256" key="5">
    <source>
        <dbReference type="SAM" id="MobiDB-lite"/>
    </source>
</evidence>
<feature type="compositionally biased region" description="Basic and acidic residues" evidence="5">
    <location>
        <begin position="371"/>
        <end position="392"/>
    </location>
</feature>
<accession>A0AAQ4EQP3</accession>
<organism evidence="9 10">
    <name type="scientific">Amblyomma americanum</name>
    <name type="common">Lone star tick</name>
    <dbReference type="NCBI Taxonomy" id="6943"/>
    <lineage>
        <taxon>Eukaryota</taxon>
        <taxon>Metazoa</taxon>
        <taxon>Ecdysozoa</taxon>
        <taxon>Arthropoda</taxon>
        <taxon>Chelicerata</taxon>
        <taxon>Arachnida</taxon>
        <taxon>Acari</taxon>
        <taxon>Parasitiformes</taxon>
        <taxon>Ixodida</taxon>
        <taxon>Ixodoidea</taxon>
        <taxon>Ixodidae</taxon>
        <taxon>Amblyomminae</taxon>
        <taxon>Amblyomma</taxon>
    </lineage>
</organism>